<sequence length="431" mass="48194">MTAMADAVWFLEQECRALRTRLALVQPFVLHESMLPAAALAPDALMAVERFLIQGREELRRRLDAYYDWLLGAGASAPPDEQQRRFVSLRWRFNDVLTQFDTFQQAITQRSESRIGIWLSGLDVAARDALQLPGIAVPPIICYLDRGQGAAIRRARTRLAGGDPSPTALVLIPRERMIGSSGIASSLLHECGHQVAALLELVPSLQHEVRRYALKRPDDERPAWQLWQRWLSEIVADLHSVGKLGIGSTLGLMGVVSLPRVFVLRMTEGDPHPFPWIRVHLSCALGDVLYPHPQWAAVARLWDELYPATGLDAARQRLFATLRRTCPLLARLLAGHRPKALPDHTLADTFPTRERTPDRLARQYDDVLTDPGRLCRERPTLAFAILGQARADGRLRPEDESTVVNDLLTRWALDSTFTAAGTSLTSSKETP</sequence>
<proteinExistence type="predicted"/>
<organism evidence="1 2">
    <name type="scientific">Kribbella capetownensis</name>
    <dbReference type="NCBI Taxonomy" id="1572659"/>
    <lineage>
        <taxon>Bacteria</taxon>
        <taxon>Bacillati</taxon>
        <taxon>Actinomycetota</taxon>
        <taxon>Actinomycetes</taxon>
        <taxon>Propionibacteriales</taxon>
        <taxon>Kribbellaceae</taxon>
        <taxon>Kribbella</taxon>
    </lineage>
</organism>
<dbReference type="Proteomes" id="UP000293342">
    <property type="component" value="Unassembled WGS sequence"/>
</dbReference>
<gene>
    <name evidence="1" type="ORF">E0H75_22410</name>
</gene>
<dbReference type="EMBL" id="SJKD01000005">
    <property type="protein sequence ID" value="TCC47531.1"/>
    <property type="molecule type" value="Genomic_DNA"/>
</dbReference>
<keyword evidence="2" id="KW-1185">Reference proteome</keyword>
<reference evidence="1 2" key="1">
    <citation type="submission" date="2019-02" db="EMBL/GenBank/DDBJ databases">
        <title>Kribbella capetownensis sp. nov. and Kribbella speibonae sp. nov., isolated from soil.</title>
        <authorList>
            <person name="Curtis S.M."/>
            <person name="Norton I."/>
            <person name="Everest G.J."/>
            <person name="Meyers P.R."/>
        </authorList>
    </citation>
    <scope>NUCLEOTIDE SEQUENCE [LARGE SCALE GENOMIC DNA]</scope>
    <source>
        <strain evidence="1 2">YM53</strain>
    </source>
</reference>
<protein>
    <submittedName>
        <fullName evidence="1">Uncharacterized protein</fullName>
    </submittedName>
</protein>
<accession>A0A4R0JKC5</accession>
<dbReference type="OrthoDB" id="569152at2"/>
<evidence type="ECO:0000313" key="2">
    <source>
        <dbReference type="Proteomes" id="UP000293342"/>
    </source>
</evidence>
<dbReference type="AlphaFoldDB" id="A0A4R0JKC5"/>
<name>A0A4R0JKC5_9ACTN</name>
<comment type="caution">
    <text evidence="1">The sequence shown here is derived from an EMBL/GenBank/DDBJ whole genome shotgun (WGS) entry which is preliminary data.</text>
</comment>
<evidence type="ECO:0000313" key="1">
    <source>
        <dbReference type="EMBL" id="TCC47531.1"/>
    </source>
</evidence>